<keyword evidence="2" id="KW-1185">Reference proteome</keyword>
<protein>
    <recommendedName>
        <fullName evidence="3">Toxin YafO</fullName>
    </recommendedName>
</protein>
<dbReference type="Pfam" id="PF13957">
    <property type="entry name" value="YafO_toxin"/>
    <property type="match status" value="1"/>
</dbReference>
<accession>A0ABQ0A7J0</accession>
<organism evidence="1 2">
    <name type="scientific">Sessilibacter corallicola</name>
    <dbReference type="NCBI Taxonomy" id="2904075"/>
    <lineage>
        <taxon>Bacteria</taxon>
        <taxon>Pseudomonadati</taxon>
        <taxon>Pseudomonadota</taxon>
        <taxon>Gammaproteobacteria</taxon>
        <taxon>Cellvibrionales</taxon>
        <taxon>Cellvibrionaceae</taxon>
        <taxon>Sessilibacter</taxon>
    </lineage>
</organism>
<gene>
    <name evidence="1" type="ORF">NBRC116591_13750</name>
</gene>
<evidence type="ECO:0008006" key="3">
    <source>
        <dbReference type="Google" id="ProtNLM"/>
    </source>
</evidence>
<proteinExistence type="predicted"/>
<evidence type="ECO:0000313" key="2">
    <source>
        <dbReference type="Proteomes" id="UP001465153"/>
    </source>
</evidence>
<reference evidence="1 2" key="1">
    <citation type="submission" date="2024-04" db="EMBL/GenBank/DDBJ databases">
        <title>Draft genome sequence of Sessilibacter corallicola NBRC 116591.</title>
        <authorList>
            <person name="Miyakawa T."/>
            <person name="Kusuya Y."/>
            <person name="Miura T."/>
        </authorList>
    </citation>
    <scope>NUCLEOTIDE SEQUENCE [LARGE SCALE GENOMIC DNA]</scope>
    <source>
        <strain evidence="1 2">KU-00831-HH</strain>
    </source>
</reference>
<dbReference type="InterPro" id="IPR020353">
    <property type="entry name" value="Toxin_YafO"/>
</dbReference>
<comment type="caution">
    <text evidence="1">The sequence shown here is derived from an EMBL/GenBank/DDBJ whole genome shotgun (WGS) entry which is preliminary data.</text>
</comment>
<dbReference type="EMBL" id="BAABWN010000004">
    <property type="protein sequence ID" value="GAA6167565.1"/>
    <property type="molecule type" value="Genomic_DNA"/>
</dbReference>
<dbReference type="RefSeq" id="WP_353302168.1">
    <property type="nucleotide sequence ID" value="NZ_BAABWN010000004.1"/>
</dbReference>
<sequence>MKKEVRVFSYKPFKDSISHAVYESIKNKFLKYKETGIPPSDFGRDTTFDFPQAVKDSGLQHIHIKDKTSKRWNLHKFSFNKTSNTALLYSSNYFNPDAYLLIGLIEDAHERYNDVFYLLEMAEIAERFNQKKF</sequence>
<name>A0ABQ0A7J0_9GAMM</name>
<dbReference type="Proteomes" id="UP001465153">
    <property type="component" value="Unassembled WGS sequence"/>
</dbReference>
<evidence type="ECO:0000313" key="1">
    <source>
        <dbReference type="EMBL" id="GAA6167565.1"/>
    </source>
</evidence>